<dbReference type="HOGENOM" id="CLU_1056947_0_0_6"/>
<sequence length="263" mass="29267">MWASLATALEDQSEMRYALTRATQLIESGQIEGDASFLGDIVPCLNSATSPTAAILGLKTYVTSFRTNTDASTHWKTYASAGTGFALAFNPKLLEIPGTLLHPVIYDIEEQDKLLRAFIESTDLLFKRISVLGHNNDTAFRLRQRAIHWTALGLWTLAPLVKEHRFREENEWRLIVIEPVSAEVKNGEGISQEVRLRSSNGRDIPYKVLGYNPLPVVELELGKHTAVALDDLGLKEQLQHATSSSDVSITRSVVCPKKSRRPE</sequence>
<dbReference type="EMBL" id="JH109152">
    <property type="protein sequence ID" value="EGW22037.1"/>
    <property type="molecule type" value="Genomic_DNA"/>
</dbReference>
<dbReference type="InterPro" id="IPR021352">
    <property type="entry name" value="DUF2971"/>
</dbReference>
<evidence type="ECO:0000313" key="1">
    <source>
        <dbReference type="EMBL" id="EGW22037.1"/>
    </source>
</evidence>
<accession>G3IQF1</accession>
<name>G3IQF1_METTV</name>
<evidence type="ECO:0000313" key="2">
    <source>
        <dbReference type="Proteomes" id="UP000004664"/>
    </source>
</evidence>
<organism evidence="1 2">
    <name type="scientific">Methylobacter tundripaludum (strain ATCC BAA-1195 / DSM 17260 / SV96)</name>
    <dbReference type="NCBI Taxonomy" id="697282"/>
    <lineage>
        <taxon>Bacteria</taxon>
        <taxon>Pseudomonadati</taxon>
        <taxon>Pseudomonadota</taxon>
        <taxon>Gammaproteobacteria</taxon>
        <taxon>Methylococcales</taxon>
        <taxon>Methylococcaceae</taxon>
        <taxon>Methylobacter</taxon>
    </lineage>
</organism>
<gene>
    <name evidence="1" type="ORF">Mettu_0832</name>
</gene>
<protein>
    <recommendedName>
        <fullName evidence="3">DUF2971 family protein</fullName>
    </recommendedName>
</protein>
<keyword evidence="2" id="KW-1185">Reference proteome</keyword>
<dbReference type="Proteomes" id="UP000004664">
    <property type="component" value="Unassembled WGS sequence"/>
</dbReference>
<reference evidence="1 2" key="1">
    <citation type="submission" date="2011-06" db="EMBL/GenBank/DDBJ databases">
        <title>Genomic sequence of Methylobacter tundripaludum SV96.</title>
        <authorList>
            <consortium name="US DOE Joint Genome Institute"/>
            <person name="Lucas S."/>
            <person name="Han J."/>
            <person name="Lapidus A."/>
            <person name="Cheng J.-F."/>
            <person name="Goodwin L."/>
            <person name="Pitluck S."/>
            <person name="Held B."/>
            <person name="Detter J.C."/>
            <person name="Han C."/>
            <person name="Tapia R."/>
            <person name="Land M."/>
            <person name="Hauser L."/>
            <person name="Kyrpides N."/>
            <person name="Ivanova N."/>
            <person name="Ovchinnikova G."/>
            <person name="Pagani I."/>
            <person name="Klotz M.G."/>
            <person name="Dispirito A.A."/>
            <person name="Murrell J.C."/>
            <person name="Dunfield P."/>
            <person name="Kalyuzhnaya M.G."/>
            <person name="Svenning M."/>
            <person name="Trotsenko Y.A."/>
            <person name="Stein L.Y."/>
            <person name="Woyke T."/>
        </authorList>
    </citation>
    <scope>NUCLEOTIDE SEQUENCE [LARGE SCALE GENOMIC DNA]</scope>
    <source>
        <strain evidence="2">ATCC BAA-1195 / DSM 17260 / SV96</strain>
    </source>
</reference>
<proteinExistence type="predicted"/>
<dbReference type="AlphaFoldDB" id="G3IQF1"/>
<dbReference type="Pfam" id="PF11185">
    <property type="entry name" value="DUF2971"/>
    <property type="match status" value="1"/>
</dbReference>
<evidence type="ECO:0008006" key="3">
    <source>
        <dbReference type="Google" id="ProtNLM"/>
    </source>
</evidence>